<protein>
    <submittedName>
        <fullName evidence="1">Unnamed protein product</fullName>
    </submittedName>
</protein>
<dbReference type="OrthoDB" id="92642at2759"/>
<dbReference type="Proteomes" id="UP001165083">
    <property type="component" value="Unassembled WGS sequence"/>
</dbReference>
<accession>A0A9W6YJL6</accession>
<dbReference type="Pfam" id="PF14223">
    <property type="entry name" value="Retrotran_gag_2"/>
    <property type="match status" value="1"/>
</dbReference>
<dbReference type="PANTHER" id="PTHR47481:SF31">
    <property type="entry name" value="OS01G0873500 PROTEIN"/>
    <property type="match status" value="1"/>
</dbReference>
<keyword evidence="2" id="KW-1185">Reference proteome</keyword>
<organism evidence="1 2">
    <name type="scientific">Phytophthora lilii</name>
    <dbReference type="NCBI Taxonomy" id="2077276"/>
    <lineage>
        <taxon>Eukaryota</taxon>
        <taxon>Sar</taxon>
        <taxon>Stramenopiles</taxon>
        <taxon>Oomycota</taxon>
        <taxon>Peronosporomycetes</taxon>
        <taxon>Peronosporales</taxon>
        <taxon>Peronosporaceae</taxon>
        <taxon>Phytophthora</taxon>
    </lineage>
</organism>
<dbReference type="PANTHER" id="PTHR47481">
    <property type="match status" value="1"/>
</dbReference>
<evidence type="ECO:0000313" key="2">
    <source>
        <dbReference type="Proteomes" id="UP001165083"/>
    </source>
</evidence>
<comment type="caution">
    <text evidence="1">The sequence shown here is derived from an EMBL/GenBank/DDBJ whole genome shotgun (WGS) entry which is preliminary data.</text>
</comment>
<evidence type="ECO:0000313" key="1">
    <source>
        <dbReference type="EMBL" id="GMF66182.1"/>
    </source>
</evidence>
<gene>
    <name evidence="1" type="ORF">Plil01_001869900</name>
</gene>
<sequence length="209" mass="24239">MSPNTASNPNEILTYENYFLWEFNARMTLARKGLQDHVVAAMKPEEAVLRKTNEWKVADMKALAVVAKMLSPTYQSMIREASTALEAWESLKAFFVKQSLHNRVQLRKQLHEFTLGSGENLMTHIVRFDDLCARLAAVGEKMTDDEKIVILLGSLPQEYDTMVRIIESQEHVTLLDRKEMLRREAEVIQKRDTKEQAFRASKSWPRKRK</sequence>
<dbReference type="EMBL" id="BSXW01012565">
    <property type="protein sequence ID" value="GMF66182.1"/>
    <property type="molecule type" value="Genomic_DNA"/>
</dbReference>
<reference evidence="1" key="1">
    <citation type="submission" date="2023-04" db="EMBL/GenBank/DDBJ databases">
        <title>Phytophthora lilii NBRC 32176.</title>
        <authorList>
            <person name="Ichikawa N."/>
            <person name="Sato H."/>
            <person name="Tonouchi N."/>
        </authorList>
    </citation>
    <scope>NUCLEOTIDE SEQUENCE</scope>
    <source>
        <strain evidence="1">NBRC 32176</strain>
    </source>
</reference>
<dbReference type="AlphaFoldDB" id="A0A9W6YJL6"/>
<proteinExistence type="predicted"/>
<name>A0A9W6YJL6_9STRA</name>